<dbReference type="InterPro" id="IPR002893">
    <property type="entry name" value="Znf_MYND"/>
</dbReference>
<reference evidence="8 9" key="1">
    <citation type="journal article" date="2005" name="Nature">
        <title>The genome of the social amoeba Dictyostelium discoideum.</title>
        <authorList>
            <consortium name="The Dictyostelium discoideum Sequencing Consortium"/>
            <person name="Eichinger L."/>
            <person name="Pachebat J.A."/>
            <person name="Glockner G."/>
            <person name="Rajandream M.A."/>
            <person name="Sucgang R."/>
            <person name="Berriman M."/>
            <person name="Song J."/>
            <person name="Olsen R."/>
            <person name="Szafranski K."/>
            <person name="Xu Q."/>
            <person name="Tunggal B."/>
            <person name="Kummerfeld S."/>
            <person name="Madera M."/>
            <person name="Konfortov B.A."/>
            <person name="Rivero F."/>
            <person name="Bankier A.T."/>
            <person name="Lehmann R."/>
            <person name="Hamlin N."/>
            <person name="Davies R."/>
            <person name="Gaudet P."/>
            <person name="Fey P."/>
            <person name="Pilcher K."/>
            <person name="Chen G."/>
            <person name="Saunders D."/>
            <person name="Sodergren E."/>
            <person name="Davis P."/>
            <person name="Kerhornou A."/>
            <person name="Nie X."/>
            <person name="Hall N."/>
            <person name="Anjard C."/>
            <person name="Hemphill L."/>
            <person name="Bason N."/>
            <person name="Farbrother P."/>
            <person name="Desany B."/>
            <person name="Just E."/>
            <person name="Morio T."/>
            <person name="Rost R."/>
            <person name="Churcher C."/>
            <person name="Cooper J."/>
            <person name="Haydock S."/>
            <person name="van Driessche N."/>
            <person name="Cronin A."/>
            <person name="Goodhead I."/>
            <person name="Muzny D."/>
            <person name="Mourier T."/>
            <person name="Pain A."/>
            <person name="Lu M."/>
            <person name="Harper D."/>
            <person name="Lindsay R."/>
            <person name="Hauser H."/>
            <person name="James K."/>
            <person name="Quiles M."/>
            <person name="Madan Babu M."/>
            <person name="Saito T."/>
            <person name="Buchrieser C."/>
            <person name="Wardroper A."/>
            <person name="Felder M."/>
            <person name="Thangavelu M."/>
            <person name="Johnson D."/>
            <person name="Knights A."/>
            <person name="Loulseged H."/>
            <person name="Mungall K."/>
            <person name="Oliver K."/>
            <person name="Price C."/>
            <person name="Quail M.A."/>
            <person name="Urushihara H."/>
            <person name="Hernandez J."/>
            <person name="Rabbinowitsch E."/>
            <person name="Steffen D."/>
            <person name="Sanders M."/>
            <person name="Ma J."/>
            <person name="Kohara Y."/>
            <person name="Sharp S."/>
            <person name="Simmonds M."/>
            <person name="Spiegler S."/>
            <person name="Tivey A."/>
            <person name="Sugano S."/>
            <person name="White B."/>
            <person name="Walker D."/>
            <person name="Woodward J."/>
            <person name="Winckler T."/>
            <person name="Tanaka Y."/>
            <person name="Shaulsky G."/>
            <person name="Schleicher M."/>
            <person name="Weinstock G."/>
            <person name="Rosenthal A."/>
            <person name="Cox E.C."/>
            <person name="Chisholm R.L."/>
            <person name="Gibbs R."/>
            <person name="Loomis W.F."/>
            <person name="Platzer M."/>
            <person name="Kay R.R."/>
            <person name="Williams J."/>
            <person name="Dear P.H."/>
            <person name="Noegel A.A."/>
            <person name="Barrell B."/>
            <person name="Kuspa A."/>
        </authorList>
    </citation>
    <scope>NUCLEOTIDE SEQUENCE [LARGE SCALE GENOMIC DNA]</scope>
    <source>
        <strain evidence="8 9">AX4</strain>
    </source>
</reference>
<dbReference type="GO" id="GO:0042054">
    <property type="term" value="F:histone methyltransferase activity"/>
    <property type="evidence" value="ECO:0000318"/>
    <property type="project" value="GO_Central"/>
</dbReference>
<dbReference type="InterPro" id="IPR001214">
    <property type="entry name" value="SET_dom"/>
</dbReference>
<dbReference type="GeneID" id="8616497"/>
<keyword evidence="4" id="KW-0862">Zinc</keyword>
<dbReference type="KEGG" id="ddi:DDB_G0268252"/>
<gene>
    <name evidence="8" type="ORF">DDB_G0268252</name>
</gene>
<dbReference type="RefSeq" id="XP_647677.1">
    <property type="nucleotide sequence ID" value="XM_642585.1"/>
</dbReference>
<protein>
    <submittedName>
        <fullName evidence="8">Uncharacterized protein</fullName>
    </submittedName>
</protein>
<feature type="domain" description="MYND-type" evidence="7">
    <location>
        <begin position="5"/>
        <end position="49"/>
    </location>
</feature>
<evidence type="ECO:0000256" key="5">
    <source>
        <dbReference type="PROSITE-ProRule" id="PRU00134"/>
    </source>
</evidence>
<dbReference type="PRO" id="PR:Q55F56"/>
<dbReference type="HOGENOM" id="CLU_867204_0_0_1"/>
<dbReference type="Gene3D" id="2.170.270.10">
    <property type="entry name" value="SET domain"/>
    <property type="match status" value="1"/>
</dbReference>
<dbReference type="OMA" id="KWDLNSF"/>
<dbReference type="PaxDb" id="44689-DDB0189896"/>
<dbReference type="PhylomeDB" id="Q55F56"/>
<evidence type="ECO:0000256" key="2">
    <source>
        <dbReference type="ARBA" id="ARBA00022723"/>
    </source>
</evidence>
<dbReference type="PANTHER" id="PTHR47332:SF4">
    <property type="entry name" value="SET DOMAIN-CONTAINING PROTEIN 5"/>
    <property type="match status" value="1"/>
</dbReference>
<organism evidence="8 9">
    <name type="scientific">Dictyostelium discoideum</name>
    <name type="common">Social amoeba</name>
    <dbReference type="NCBI Taxonomy" id="44689"/>
    <lineage>
        <taxon>Eukaryota</taxon>
        <taxon>Amoebozoa</taxon>
        <taxon>Evosea</taxon>
        <taxon>Eumycetozoa</taxon>
        <taxon>Dictyostelia</taxon>
        <taxon>Dictyosteliales</taxon>
        <taxon>Dictyosteliaceae</taxon>
        <taxon>Dictyostelium</taxon>
    </lineage>
</organism>
<dbReference type="Pfam" id="PF01753">
    <property type="entry name" value="zf-MYND"/>
    <property type="match status" value="1"/>
</dbReference>
<evidence type="ECO:0000313" key="9">
    <source>
        <dbReference type="Proteomes" id="UP000002195"/>
    </source>
</evidence>
<dbReference type="InterPro" id="IPR053185">
    <property type="entry name" value="SET_domain_protein"/>
</dbReference>
<evidence type="ECO:0000259" key="7">
    <source>
        <dbReference type="PROSITE" id="PS50865"/>
    </source>
</evidence>
<accession>Q55F56</accession>
<keyword evidence="3 5" id="KW-0863">Zinc-finger</keyword>
<dbReference type="SUPFAM" id="SSF82199">
    <property type="entry name" value="SET domain"/>
    <property type="match status" value="1"/>
</dbReference>
<dbReference type="VEuPathDB" id="AmoebaDB:DDB_G0268252"/>
<sequence length="321" mass="37293">MTRHCAYCLKSIEGDEIKKCAGCMRRTYCSRECQVSDWTSKGQSHKIWCKDNIGEEDIDWEVKETEGKGLGVFAKRLLPKHTKIMVDRGYRTIKETPFEFINSLMPHGGTLQEKWDLNSFFTKEGGDNLGIRLARVNHDCRNNATNKFIPDLNSFILVAIKDIQEGEEISIQYYFYNDFSSSKEVRDVRESVIRPKWDINCDSSCICKNKEIIDSIQKGHELDELIFTLPIRTEDDIRESLKKVDELIEMGEKYASGIMPLARTYYDGFQIAITNKNTFPLHKKYIEKYLEACEVIDSKHSSNYAEALQYYNTPHLHKNSY</sequence>
<dbReference type="GO" id="GO:0016279">
    <property type="term" value="F:protein-lysine N-methyltransferase activity"/>
    <property type="evidence" value="ECO:0000318"/>
    <property type="project" value="GO_Central"/>
</dbReference>
<dbReference type="dictyBase" id="DDB_G0268252"/>
<name>Q55F56_DICDI</name>
<dbReference type="PANTHER" id="PTHR47332">
    <property type="entry name" value="SET DOMAIN-CONTAINING PROTEIN 5"/>
    <property type="match status" value="1"/>
</dbReference>
<evidence type="ECO:0000259" key="6">
    <source>
        <dbReference type="PROSITE" id="PS50280"/>
    </source>
</evidence>
<dbReference type="GO" id="GO:0008270">
    <property type="term" value="F:zinc ion binding"/>
    <property type="evidence" value="ECO:0007669"/>
    <property type="project" value="UniProtKB-KW"/>
</dbReference>
<dbReference type="EMBL" id="AAFI02000003">
    <property type="protein sequence ID" value="EAL73579.1"/>
    <property type="molecule type" value="Genomic_DNA"/>
</dbReference>
<dbReference type="AlphaFoldDB" id="Q55F56"/>
<dbReference type="Pfam" id="PF00856">
    <property type="entry name" value="SET"/>
    <property type="match status" value="1"/>
</dbReference>
<dbReference type="SUPFAM" id="SSF144232">
    <property type="entry name" value="HIT/MYND zinc finger-like"/>
    <property type="match status" value="1"/>
</dbReference>
<dbReference type="Gene3D" id="6.10.140.2220">
    <property type="match status" value="1"/>
</dbReference>
<feature type="domain" description="SET" evidence="6">
    <location>
        <begin position="58"/>
        <end position="174"/>
    </location>
</feature>
<dbReference type="eggNOG" id="ENOG502REBS">
    <property type="taxonomic scope" value="Eukaryota"/>
</dbReference>
<dbReference type="InterPro" id="IPR046341">
    <property type="entry name" value="SET_dom_sf"/>
</dbReference>
<evidence type="ECO:0000313" key="8">
    <source>
        <dbReference type="EMBL" id="EAL73579.1"/>
    </source>
</evidence>
<keyword evidence="2" id="KW-0479">Metal-binding</keyword>
<dbReference type="InParanoid" id="Q55F56"/>
<dbReference type="SMART" id="SM00317">
    <property type="entry name" value="SET"/>
    <property type="match status" value="1"/>
</dbReference>
<evidence type="ECO:0000256" key="1">
    <source>
        <dbReference type="ARBA" id="ARBA00004038"/>
    </source>
</evidence>
<dbReference type="Proteomes" id="UP000002195">
    <property type="component" value="Unassembled WGS sequence"/>
</dbReference>
<evidence type="ECO:0000256" key="3">
    <source>
        <dbReference type="ARBA" id="ARBA00022771"/>
    </source>
</evidence>
<comment type="function">
    <text evidence="1">Probable methyltransferase.</text>
</comment>
<dbReference type="PROSITE" id="PS50280">
    <property type="entry name" value="SET"/>
    <property type="match status" value="1"/>
</dbReference>
<keyword evidence="9" id="KW-1185">Reference proteome</keyword>
<evidence type="ECO:0000256" key="4">
    <source>
        <dbReference type="ARBA" id="ARBA00022833"/>
    </source>
</evidence>
<proteinExistence type="predicted"/>
<comment type="caution">
    <text evidence="8">The sequence shown here is derived from an EMBL/GenBank/DDBJ whole genome shotgun (WGS) entry which is preliminary data.</text>
</comment>
<dbReference type="PROSITE" id="PS50865">
    <property type="entry name" value="ZF_MYND_2"/>
    <property type="match status" value="1"/>
</dbReference>